<keyword evidence="7" id="KW-1185">Reference proteome</keyword>
<feature type="chain" id="PRO_5021762739" description="DUF4349 domain-containing protein" evidence="4">
    <location>
        <begin position="25"/>
        <end position="304"/>
    </location>
</feature>
<evidence type="ECO:0000313" key="7">
    <source>
        <dbReference type="Proteomes" id="UP000321440"/>
    </source>
</evidence>
<dbReference type="InterPro" id="IPR025645">
    <property type="entry name" value="DUF4349"/>
</dbReference>
<dbReference type="EMBL" id="BJYA01000024">
    <property type="protein sequence ID" value="GEN47105.1"/>
    <property type="molecule type" value="Genomic_DNA"/>
</dbReference>
<feature type="region of interest" description="Disordered" evidence="2">
    <location>
        <begin position="51"/>
        <end position="71"/>
    </location>
</feature>
<sequence>MLKRKRVRVYFIFLLFIFFTSLYACSNDDSLNEETYHTAEDGDVGVVEEREMADHSEEAEEQSSAADYDEPVDHNQSRMVIYTGRLSVEVPNFDEAERRLTNQIEGRNGYIVEASQYEHEDDFKTGSIVARLPEEQFHDFMNNIEGEHTVITEKSIQGQDVTEEYVDLESRLRSKEAVEERLLNFLDEAESTEDLLAVSNDLSHVQEEIEQLKGRMDYLENHSSYSTVHINIQEQRIDIPEIQDQNSLNTIERAQQLLMNTLNVLINVFSQLFVFTIGLSPILIPLTAIALFIILKRKKQNNTE</sequence>
<keyword evidence="3" id="KW-0472">Membrane</keyword>
<feature type="signal peptide" evidence="4">
    <location>
        <begin position="1"/>
        <end position="24"/>
    </location>
</feature>
<reference evidence="6 7" key="1">
    <citation type="submission" date="2019-07" db="EMBL/GenBank/DDBJ databases">
        <title>Whole genome shotgun sequence of Alkalibacillus haloalkaliphilus NBRC 103110.</title>
        <authorList>
            <person name="Hosoyama A."/>
            <person name="Uohara A."/>
            <person name="Ohji S."/>
            <person name="Ichikawa N."/>
        </authorList>
    </citation>
    <scope>NUCLEOTIDE SEQUENCE [LARGE SCALE GENOMIC DNA]</scope>
    <source>
        <strain evidence="6 7">NBRC 103110</strain>
    </source>
</reference>
<evidence type="ECO:0000256" key="1">
    <source>
        <dbReference type="SAM" id="Coils"/>
    </source>
</evidence>
<feature type="domain" description="DUF4349" evidence="5">
    <location>
        <begin position="78"/>
        <end position="292"/>
    </location>
</feature>
<evidence type="ECO:0000256" key="3">
    <source>
        <dbReference type="SAM" id="Phobius"/>
    </source>
</evidence>
<accession>A0A511W7N3</accession>
<evidence type="ECO:0000256" key="2">
    <source>
        <dbReference type="SAM" id="MobiDB-lite"/>
    </source>
</evidence>
<evidence type="ECO:0000256" key="4">
    <source>
        <dbReference type="SAM" id="SignalP"/>
    </source>
</evidence>
<dbReference type="Proteomes" id="UP000321440">
    <property type="component" value="Unassembled WGS sequence"/>
</dbReference>
<evidence type="ECO:0000259" key="5">
    <source>
        <dbReference type="Pfam" id="PF14257"/>
    </source>
</evidence>
<name>A0A511W7N3_9BACI</name>
<organism evidence="6 7">
    <name type="scientific">Alkalibacillus haloalkaliphilus</name>
    <dbReference type="NCBI Taxonomy" id="94136"/>
    <lineage>
        <taxon>Bacteria</taxon>
        <taxon>Bacillati</taxon>
        <taxon>Bacillota</taxon>
        <taxon>Bacilli</taxon>
        <taxon>Bacillales</taxon>
        <taxon>Bacillaceae</taxon>
        <taxon>Alkalibacillus</taxon>
    </lineage>
</organism>
<comment type="caution">
    <text evidence="6">The sequence shown here is derived from an EMBL/GenBank/DDBJ whole genome shotgun (WGS) entry which is preliminary data.</text>
</comment>
<keyword evidence="4" id="KW-0732">Signal</keyword>
<dbReference type="RefSeq" id="WP_146818486.1">
    <property type="nucleotide sequence ID" value="NZ_BJYA01000024.1"/>
</dbReference>
<keyword evidence="3" id="KW-1133">Transmembrane helix</keyword>
<keyword evidence="3" id="KW-0812">Transmembrane</keyword>
<keyword evidence="1" id="KW-0175">Coiled coil</keyword>
<gene>
    <name evidence="6" type="ORF">AHA02nite_28810</name>
</gene>
<dbReference type="AlphaFoldDB" id="A0A511W7N3"/>
<feature type="coiled-coil region" evidence="1">
    <location>
        <begin position="175"/>
        <end position="222"/>
    </location>
</feature>
<proteinExistence type="predicted"/>
<dbReference type="PROSITE" id="PS51257">
    <property type="entry name" value="PROKAR_LIPOPROTEIN"/>
    <property type="match status" value="1"/>
</dbReference>
<feature type="transmembrane region" description="Helical" evidence="3">
    <location>
        <begin position="272"/>
        <end position="295"/>
    </location>
</feature>
<dbReference type="OrthoDB" id="5381491at2"/>
<protein>
    <recommendedName>
        <fullName evidence="5">DUF4349 domain-containing protein</fullName>
    </recommendedName>
</protein>
<evidence type="ECO:0000313" key="6">
    <source>
        <dbReference type="EMBL" id="GEN47105.1"/>
    </source>
</evidence>
<dbReference type="Pfam" id="PF14257">
    <property type="entry name" value="DUF4349"/>
    <property type="match status" value="1"/>
</dbReference>